<evidence type="ECO:0000313" key="1">
    <source>
        <dbReference type="EMBL" id="MBB3937226.1"/>
    </source>
</evidence>
<dbReference type="InterPro" id="IPR036890">
    <property type="entry name" value="HATPase_C_sf"/>
</dbReference>
<gene>
    <name evidence="1" type="ORF">GGR05_003391</name>
</gene>
<protein>
    <submittedName>
        <fullName evidence="1">Molecular chaperone HtpG</fullName>
    </submittedName>
</protein>
<dbReference type="EMBL" id="JACIDO010000007">
    <property type="protein sequence ID" value="MBB3937226.1"/>
    <property type="molecule type" value="Genomic_DNA"/>
</dbReference>
<proteinExistence type="predicted"/>
<sequence length="494" mass="55250">MTRPVRTRQRRKGRPVPSPLIGSFLLESITTGMYGERRNAIREYVQNSFDGIQQAIASKVLRAGAGRVSLTISSDRKDLIILDNGMGLPHRIAVNTLTAVGASRKERARQAGFRGIGRLAGIAFATTLRFRTKAAGDELETVVEFDCEALRRGMLDAGRKPAADLITDCTTFEQNPTSQPADHYFEVSLLGMRNAPAEATDPLQLGTFLSQVAPVDFHPDFMAFRERILREADEAETPFVEESYDPVDLLDGGDDLEPKADWSVLQDDAQTMLERVPMPHVGIVVRSGDPVTEHVIHKPYRSRLGVNDTDDVPLDDVSVHAGRTGAWWGWIGHKSKPGEYQDEAVGGIRFRLRNIQIDGSDLIASVPTTNQVRDPFARWSRWFMGEIHVDPRAVVPNARRDNFEEDPRWLAIREEVSAICEELTAEARRVSREYRTSIEVIDQKATKLREDYLAVVTAKNSVRIKRGKSSPTEINCIRTSKRLRMAPHLPSSFG</sequence>
<dbReference type="AlphaFoldDB" id="A0A7W6C0N1"/>
<comment type="caution">
    <text evidence="1">The sequence shown here is derived from an EMBL/GenBank/DDBJ whole genome shotgun (WGS) entry which is preliminary data.</text>
</comment>
<dbReference type="Proteomes" id="UP000531216">
    <property type="component" value="Unassembled WGS sequence"/>
</dbReference>
<name>A0A7W6C0N1_9HYPH</name>
<dbReference type="RefSeq" id="WP_175526895.1">
    <property type="nucleotide sequence ID" value="NZ_FOOA01000017.1"/>
</dbReference>
<reference evidence="1 2" key="1">
    <citation type="submission" date="2020-08" db="EMBL/GenBank/DDBJ databases">
        <title>Genomic Encyclopedia of Type Strains, Phase IV (KMG-IV): sequencing the most valuable type-strain genomes for metagenomic binning, comparative biology and taxonomic classification.</title>
        <authorList>
            <person name="Goeker M."/>
        </authorList>
    </citation>
    <scope>NUCLEOTIDE SEQUENCE [LARGE SCALE GENOMIC DNA]</scope>
    <source>
        <strain evidence="1 2">DSM 25024</strain>
    </source>
</reference>
<dbReference type="Gene3D" id="3.30.565.10">
    <property type="entry name" value="Histidine kinase-like ATPase, C-terminal domain"/>
    <property type="match status" value="1"/>
</dbReference>
<dbReference type="Pfam" id="PF13589">
    <property type="entry name" value="HATPase_c_3"/>
    <property type="match status" value="1"/>
</dbReference>
<dbReference type="SUPFAM" id="SSF55874">
    <property type="entry name" value="ATPase domain of HSP90 chaperone/DNA topoisomerase II/histidine kinase"/>
    <property type="match status" value="1"/>
</dbReference>
<organism evidence="1 2">
    <name type="scientific">Aureimonas phyllosphaerae</name>
    <dbReference type="NCBI Taxonomy" id="1166078"/>
    <lineage>
        <taxon>Bacteria</taxon>
        <taxon>Pseudomonadati</taxon>
        <taxon>Pseudomonadota</taxon>
        <taxon>Alphaproteobacteria</taxon>
        <taxon>Hyphomicrobiales</taxon>
        <taxon>Aurantimonadaceae</taxon>
        <taxon>Aureimonas</taxon>
    </lineage>
</organism>
<evidence type="ECO:0000313" key="2">
    <source>
        <dbReference type="Proteomes" id="UP000531216"/>
    </source>
</evidence>
<keyword evidence="2" id="KW-1185">Reference proteome</keyword>
<accession>A0A7W6C0N1</accession>